<proteinExistence type="predicted"/>
<organism evidence="2">
    <name type="scientific">Schlesneria paludicola</name>
    <dbReference type="NCBI Taxonomy" id="360056"/>
    <lineage>
        <taxon>Bacteria</taxon>
        <taxon>Pseudomonadati</taxon>
        <taxon>Planctomycetota</taxon>
        <taxon>Planctomycetia</taxon>
        <taxon>Planctomycetales</taxon>
        <taxon>Planctomycetaceae</taxon>
        <taxon>Schlesneria</taxon>
    </lineage>
</organism>
<reference evidence="2" key="1">
    <citation type="journal article" date="2020" name="mSystems">
        <title>Genome- and Community-Level Interaction Insights into Carbon Utilization and Element Cycling Functions of Hydrothermarchaeota in Hydrothermal Sediment.</title>
        <authorList>
            <person name="Zhou Z."/>
            <person name="Liu Y."/>
            <person name="Xu W."/>
            <person name="Pan J."/>
            <person name="Luo Z.H."/>
            <person name="Li M."/>
        </authorList>
    </citation>
    <scope>NUCLEOTIDE SEQUENCE [LARGE SCALE GENOMIC DNA]</scope>
    <source>
        <strain evidence="2">SpSt-508</strain>
    </source>
</reference>
<feature type="transmembrane region" description="Helical" evidence="1">
    <location>
        <begin position="306"/>
        <end position="328"/>
    </location>
</feature>
<feature type="transmembrane region" description="Helical" evidence="1">
    <location>
        <begin position="376"/>
        <end position="396"/>
    </location>
</feature>
<name>A0A7C4LNA6_9PLAN</name>
<keyword evidence="1" id="KW-0812">Transmembrane</keyword>
<feature type="transmembrane region" description="Helical" evidence="1">
    <location>
        <begin position="12"/>
        <end position="33"/>
    </location>
</feature>
<feature type="transmembrane region" description="Helical" evidence="1">
    <location>
        <begin position="467"/>
        <end position="489"/>
    </location>
</feature>
<feature type="transmembrane region" description="Helical" evidence="1">
    <location>
        <begin position="209"/>
        <end position="227"/>
    </location>
</feature>
<gene>
    <name evidence="2" type="ORF">ENS64_17950</name>
</gene>
<keyword evidence="1" id="KW-0472">Membrane</keyword>
<evidence type="ECO:0000256" key="1">
    <source>
        <dbReference type="SAM" id="Phobius"/>
    </source>
</evidence>
<dbReference type="PANTHER" id="PTHR38454:SF1">
    <property type="entry name" value="INTEGRAL MEMBRANE PROTEIN"/>
    <property type="match status" value="1"/>
</dbReference>
<sequence>MGDEPTATSRREFIWAAGGLLLVASLVFSPQILHPTDLVVGRQHGGRNDLTAQFLAMRTFPREALGRGDSPLWNPWILLGQPWIGNPQAAPLYPPNWIAAALGHPAVLSWLLVCHQIWAGLGTYLFCRRLGCRGLTAWWGGSLVVGAPFFVAQMGEGHFNQVCLAAWIPWTFWAYEGWRRRLPAARCWLPICLTAAVCCGHVQEAYYLVLVLSLACGVEALVHLLKGRAFDAVRLLGSWVWIGLLTAGLTAVEVAPIVVHMQQAVRGRSFSLAEIAALSPGWDHLWQLLDPFVLGGPDAFEGSGRFYWETLCHFGLLGPLFAAWGMLAGVRRAGVLRWTLALLFAGLFAFGPHSPVYALCHQLLPGVALFRVPSRMLFLASVLLASLAAVGAETLWITTSRRKARTFWGVLGLVALCGWIYCMAAARLPANPPAWQLALGQPSAWGWLATGCLAAWLMTLRQPRAAWMAGMLLVGASTIQLAGVSQALLQTVPVSGLRRDAPLLAWLNSHALRDYPRILARHEHLSDDEANRFRLCKLCGYEPVPLVRTYDLFDALTGGREIGEQMLGFLPITPQHWNKPLLDLLGVQWLVTDTDAGPLEGWQPIQRGNMAPLVVPRGSSPSEVPFVLYHNPTALPRAFVVGHVDVLRRHEAFSQRPKQWDPRATVLLDRDVLPAGERAEFQAATIIEYGTDRVVLEARLSAPGYLVLTDLWYPGWKARDAQGRELPVLRANHALRAVPLPAGEHRVTMTFSPPLWWLAAGVTVLSLVLWGSDTWLSFRRVAACDGATPAATPDPPQGQP</sequence>
<comment type="caution">
    <text evidence="2">The sequence shown here is derived from an EMBL/GenBank/DDBJ whole genome shotgun (WGS) entry which is preliminary data.</text>
</comment>
<feature type="transmembrane region" description="Helical" evidence="1">
    <location>
        <begin position="408"/>
        <end position="430"/>
    </location>
</feature>
<dbReference type="PANTHER" id="PTHR38454">
    <property type="entry name" value="INTEGRAL MEMBRANE PROTEIN-RELATED"/>
    <property type="match status" value="1"/>
</dbReference>
<feature type="transmembrane region" description="Helical" evidence="1">
    <location>
        <begin position="442"/>
        <end position="460"/>
    </location>
</feature>
<keyword evidence="1" id="KW-1133">Transmembrane helix</keyword>
<evidence type="ECO:0008006" key="3">
    <source>
        <dbReference type="Google" id="ProtNLM"/>
    </source>
</evidence>
<protein>
    <recommendedName>
        <fullName evidence="3">YfhO family protein</fullName>
    </recommendedName>
</protein>
<feature type="transmembrane region" description="Helical" evidence="1">
    <location>
        <begin position="134"/>
        <end position="152"/>
    </location>
</feature>
<evidence type="ECO:0000313" key="2">
    <source>
        <dbReference type="EMBL" id="HGT41133.1"/>
    </source>
</evidence>
<dbReference type="AlphaFoldDB" id="A0A7C4LNA6"/>
<feature type="transmembrane region" description="Helical" evidence="1">
    <location>
        <begin position="107"/>
        <end position="127"/>
    </location>
</feature>
<accession>A0A7C4LNA6</accession>
<dbReference type="InterPro" id="IPR018580">
    <property type="entry name" value="Uncharacterised_YfhO"/>
</dbReference>
<dbReference type="EMBL" id="DSVQ01000019">
    <property type="protein sequence ID" value="HGT41133.1"/>
    <property type="molecule type" value="Genomic_DNA"/>
</dbReference>
<feature type="transmembrane region" description="Helical" evidence="1">
    <location>
        <begin position="340"/>
        <end position="364"/>
    </location>
</feature>
<feature type="transmembrane region" description="Helical" evidence="1">
    <location>
        <begin position="239"/>
        <end position="259"/>
    </location>
</feature>